<organism evidence="6 7">
    <name type="scientific">Luteitalea pratensis</name>
    <dbReference type="NCBI Taxonomy" id="1855912"/>
    <lineage>
        <taxon>Bacteria</taxon>
        <taxon>Pseudomonadati</taxon>
        <taxon>Acidobacteriota</taxon>
        <taxon>Vicinamibacteria</taxon>
        <taxon>Vicinamibacterales</taxon>
        <taxon>Vicinamibacteraceae</taxon>
        <taxon>Luteitalea</taxon>
    </lineage>
</organism>
<dbReference type="InterPro" id="IPR027417">
    <property type="entry name" value="P-loop_NTPase"/>
</dbReference>
<keyword evidence="2" id="KW-0547">Nucleotide-binding</keyword>
<dbReference type="InterPro" id="IPR003593">
    <property type="entry name" value="AAA+_ATPase"/>
</dbReference>
<keyword evidence="6" id="KW-0449">Lipoprotein</keyword>
<dbReference type="InterPro" id="IPR017871">
    <property type="entry name" value="ABC_transporter-like_CS"/>
</dbReference>
<dbReference type="GO" id="GO:0005886">
    <property type="term" value="C:plasma membrane"/>
    <property type="evidence" value="ECO:0007669"/>
    <property type="project" value="TreeGrafter"/>
</dbReference>
<protein>
    <submittedName>
        <fullName evidence="6">Lipoprotein-releasing system ATP-binding protein LolD</fullName>
        <ecNumber evidence="6">3.6.3.-</ecNumber>
    </submittedName>
</protein>
<reference evidence="6 7" key="1">
    <citation type="journal article" date="2016" name="Genome Announc.">
        <title>First Complete Genome Sequence of a Subdivision 6 Acidobacterium Strain.</title>
        <authorList>
            <person name="Huang S."/>
            <person name="Vieira S."/>
            <person name="Bunk B."/>
            <person name="Riedel T."/>
            <person name="Sproer C."/>
            <person name="Overmann J."/>
        </authorList>
    </citation>
    <scope>NUCLEOTIDE SEQUENCE [LARGE SCALE GENOMIC DNA]</scope>
    <source>
        <strain evidence="7">DSM 100886 HEG_-6_39</strain>
    </source>
</reference>
<dbReference type="InterPro" id="IPR003439">
    <property type="entry name" value="ABC_transporter-like_ATP-bd"/>
</dbReference>
<dbReference type="PATRIC" id="fig|1813736.3.peg.4520"/>
<evidence type="ECO:0000259" key="5">
    <source>
        <dbReference type="PROSITE" id="PS50893"/>
    </source>
</evidence>
<dbReference type="KEGG" id="abac:LuPra_04280"/>
<evidence type="ECO:0000256" key="4">
    <source>
        <dbReference type="ARBA" id="ARBA00038388"/>
    </source>
</evidence>
<proteinExistence type="inferred from homology"/>
<dbReference type="GO" id="GO:0016887">
    <property type="term" value="F:ATP hydrolysis activity"/>
    <property type="evidence" value="ECO:0007669"/>
    <property type="project" value="InterPro"/>
</dbReference>
<dbReference type="EC" id="3.6.3.-" evidence="6"/>
<evidence type="ECO:0000313" key="6">
    <source>
        <dbReference type="EMBL" id="AMY11036.1"/>
    </source>
</evidence>
<dbReference type="SMART" id="SM00382">
    <property type="entry name" value="AAA"/>
    <property type="match status" value="1"/>
</dbReference>
<dbReference type="AlphaFoldDB" id="A0A143PRS3"/>
<reference evidence="7" key="2">
    <citation type="submission" date="2016-04" db="EMBL/GenBank/DDBJ databases">
        <title>First Complete Genome Sequence of a Subdivision 6 Acidobacterium.</title>
        <authorList>
            <person name="Huang S."/>
            <person name="Vieira S."/>
            <person name="Bunk B."/>
            <person name="Riedel T."/>
            <person name="Sproeer C."/>
            <person name="Overmann J."/>
        </authorList>
    </citation>
    <scope>NUCLEOTIDE SEQUENCE [LARGE SCALE GENOMIC DNA]</scope>
    <source>
        <strain evidence="7">DSM 100886 HEG_-6_39</strain>
    </source>
</reference>
<gene>
    <name evidence="6" type="primary">lolD_2</name>
    <name evidence="6" type="ORF">LuPra_04280</name>
</gene>
<dbReference type="PROSITE" id="PS50893">
    <property type="entry name" value="ABC_TRANSPORTER_2"/>
    <property type="match status" value="1"/>
</dbReference>
<dbReference type="InterPro" id="IPR015854">
    <property type="entry name" value="ABC_transpr_LolD-like"/>
</dbReference>
<dbReference type="FunFam" id="3.40.50.300:FF:000032">
    <property type="entry name" value="Export ABC transporter ATP-binding protein"/>
    <property type="match status" value="1"/>
</dbReference>
<dbReference type="Pfam" id="PF00005">
    <property type="entry name" value="ABC_tran"/>
    <property type="match status" value="1"/>
</dbReference>
<evidence type="ECO:0000256" key="1">
    <source>
        <dbReference type="ARBA" id="ARBA00022448"/>
    </source>
</evidence>
<dbReference type="RefSeq" id="WP_110172622.1">
    <property type="nucleotide sequence ID" value="NZ_CP015136.1"/>
</dbReference>
<dbReference type="PROSITE" id="PS00211">
    <property type="entry name" value="ABC_TRANSPORTER_1"/>
    <property type="match status" value="1"/>
</dbReference>
<dbReference type="CDD" id="cd03255">
    <property type="entry name" value="ABC_MJ0796_LolCDE_FtsE"/>
    <property type="match status" value="1"/>
</dbReference>
<dbReference type="PANTHER" id="PTHR24220">
    <property type="entry name" value="IMPORT ATP-BINDING PROTEIN"/>
    <property type="match status" value="1"/>
</dbReference>
<keyword evidence="6" id="KW-0378">Hydrolase</keyword>
<dbReference type="Gene3D" id="3.40.50.300">
    <property type="entry name" value="P-loop containing nucleotide triphosphate hydrolases"/>
    <property type="match status" value="1"/>
</dbReference>
<dbReference type="EMBL" id="CP015136">
    <property type="protein sequence ID" value="AMY11036.1"/>
    <property type="molecule type" value="Genomic_DNA"/>
</dbReference>
<dbReference type="GO" id="GO:0005524">
    <property type="term" value="F:ATP binding"/>
    <property type="evidence" value="ECO:0007669"/>
    <property type="project" value="UniProtKB-KW"/>
</dbReference>
<evidence type="ECO:0000256" key="3">
    <source>
        <dbReference type="ARBA" id="ARBA00022840"/>
    </source>
</evidence>
<comment type="similarity">
    <text evidence="4">Belongs to the ABC transporter superfamily. Macrolide exporter (TC 3.A.1.122) family.</text>
</comment>
<keyword evidence="3 6" id="KW-0067">ATP-binding</keyword>
<evidence type="ECO:0000256" key="2">
    <source>
        <dbReference type="ARBA" id="ARBA00022741"/>
    </source>
</evidence>
<dbReference type="Proteomes" id="UP000076079">
    <property type="component" value="Chromosome"/>
</dbReference>
<evidence type="ECO:0000313" key="7">
    <source>
        <dbReference type="Proteomes" id="UP000076079"/>
    </source>
</evidence>
<accession>A0A143PRS3</accession>
<keyword evidence="7" id="KW-1185">Reference proteome</keyword>
<dbReference type="GO" id="GO:0098796">
    <property type="term" value="C:membrane protein complex"/>
    <property type="evidence" value="ECO:0007669"/>
    <property type="project" value="UniProtKB-ARBA"/>
</dbReference>
<keyword evidence="1" id="KW-0813">Transport</keyword>
<dbReference type="OrthoDB" id="9791546at2"/>
<feature type="domain" description="ABC transporter" evidence="5">
    <location>
        <begin position="2"/>
        <end position="233"/>
    </location>
</feature>
<sequence>MIELHGVSKTVDSGGSPLTILHSLDLTIPAGRSLAIVGPSGSGKSTLLGLMAGLDAPTTGEIRIDGTSITSLGEDALARLRGRLIGFVFQFFHLMPSLTAFENVLVPMELAGATDAHPRATRLLHEVGLDARAHHYPSQLSGGEQQRVAIARALANEPKVLLADEPTGNLDSSNGQHVIDLLFDVNRSRSTTLVLVTHDRELAARADMQIVMRDGRIVERLARDAGPVTAVAGGR</sequence>
<dbReference type="SUPFAM" id="SSF52540">
    <property type="entry name" value="P-loop containing nucleoside triphosphate hydrolases"/>
    <property type="match status" value="1"/>
</dbReference>
<dbReference type="STRING" id="1855912.LuPra_04280"/>
<dbReference type="GO" id="GO:0022857">
    <property type="term" value="F:transmembrane transporter activity"/>
    <property type="evidence" value="ECO:0007669"/>
    <property type="project" value="TreeGrafter"/>
</dbReference>
<dbReference type="InterPro" id="IPR017911">
    <property type="entry name" value="MacB-like_ATP-bd"/>
</dbReference>
<name>A0A143PRS3_LUTPR</name>